<dbReference type="GO" id="GO:0016705">
    <property type="term" value="F:oxidoreductase activity, acting on paired donors, with incorporation or reduction of molecular oxygen"/>
    <property type="evidence" value="ECO:0007669"/>
    <property type="project" value="InterPro"/>
</dbReference>
<dbReference type="InterPro" id="IPR002403">
    <property type="entry name" value="Cyt_P450_E_grp-IV"/>
</dbReference>
<name>H1VW55_COLHI</name>
<dbReference type="AlphaFoldDB" id="H1VW55"/>
<dbReference type="Gene3D" id="1.10.630.10">
    <property type="entry name" value="Cytochrome P450"/>
    <property type="match status" value="1"/>
</dbReference>
<dbReference type="SUPFAM" id="SSF48264">
    <property type="entry name" value="Cytochrome P450"/>
    <property type="match status" value="1"/>
</dbReference>
<sequence length="454" mass="51512">MGNCETLMVNNIAAFKEVQQAKVYSFRKSQLAARMFSPITGHGLMFSEGEERKKQRTQLARAFSNQNTRKMLPVFQLKANQLCGSISQDLGAEETKVVDIEHFLKKSTLDVFVIGSIGCDLDSIFVPEAHFYEVYERIIRQPPSGHVITFIDGHVPLRSWLPLASNKRWLKDVALIRAMLLTCVENRRHEMMAEKKLGLEDKTDRHDILTFILEDCQFDATQTNWTDLELLEYVNADIMAGHETTGSTTMWVAHVLATVPKVQDRLKQEVLGLCAGKPRDWNPTYEELEHLVYMNHFLKEILRFYSPGKSFTPPRSPCPIFLPREASEDVTVCGTFIPKGTQVTLCPAVAHFNPLVWGETAEAFDPDRWADGRAPGDSYAMEAFLQGPAGCIAKNMALLNTKSVIFALARDFRFSPRPGWDGRLELANPNFTLRPRESLRVTIEREEARQVTLF</sequence>
<dbReference type="GO" id="GO:0004497">
    <property type="term" value="F:monooxygenase activity"/>
    <property type="evidence" value="ECO:0007669"/>
    <property type="project" value="UniProtKB-KW"/>
</dbReference>
<dbReference type="PRINTS" id="PR00465">
    <property type="entry name" value="EP450IV"/>
</dbReference>
<dbReference type="Pfam" id="PF00067">
    <property type="entry name" value="p450"/>
    <property type="match status" value="1"/>
</dbReference>
<evidence type="ECO:0000313" key="8">
    <source>
        <dbReference type="EMBL" id="CCF44466.1"/>
    </source>
</evidence>
<reference evidence="9" key="1">
    <citation type="journal article" date="2012" name="Nat. Genet.">
        <title>Lifestyle transitions in plant pathogenic Colletotrichum fungi deciphered by genome and transcriptome analyses.</title>
        <authorList>
            <person name="O'Connell R.J."/>
            <person name="Thon M.R."/>
            <person name="Hacquard S."/>
            <person name="Amyotte S.G."/>
            <person name="Kleemann J."/>
            <person name="Torres M.F."/>
            <person name="Damm U."/>
            <person name="Buiate E.A."/>
            <person name="Epstein L."/>
            <person name="Alkan N."/>
            <person name="Altmueller J."/>
            <person name="Alvarado-Balderrama L."/>
            <person name="Bauser C.A."/>
            <person name="Becker C."/>
            <person name="Birren B.W."/>
            <person name="Chen Z."/>
            <person name="Choi J."/>
            <person name="Crouch J.A."/>
            <person name="Duvick J.P."/>
            <person name="Farman M.A."/>
            <person name="Gan P."/>
            <person name="Heiman D."/>
            <person name="Henrissat B."/>
            <person name="Howard R.J."/>
            <person name="Kabbage M."/>
            <person name="Koch C."/>
            <person name="Kracher B."/>
            <person name="Kubo Y."/>
            <person name="Law A.D."/>
            <person name="Lebrun M.-H."/>
            <person name="Lee Y.-H."/>
            <person name="Miyara I."/>
            <person name="Moore N."/>
            <person name="Neumann U."/>
            <person name="Nordstroem K."/>
            <person name="Panaccione D.G."/>
            <person name="Panstruga R."/>
            <person name="Place M."/>
            <person name="Proctor R.H."/>
            <person name="Prusky D."/>
            <person name="Rech G."/>
            <person name="Reinhardt R."/>
            <person name="Rollins J.A."/>
            <person name="Rounsley S."/>
            <person name="Schardl C.L."/>
            <person name="Schwartz D.C."/>
            <person name="Shenoy N."/>
            <person name="Shirasu K."/>
            <person name="Sikhakolli U.R."/>
            <person name="Stueber K."/>
            <person name="Sukno S.A."/>
            <person name="Sweigard J.A."/>
            <person name="Takano Y."/>
            <person name="Takahara H."/>
            <person name="Trail F."/>
            <person name="van der Does H.C."/>
            <person name="Voll L.M."/>
            <person name="Will I."/>
            <person name="Young S."/>
            <person name="Zeng Q."/>
            <person name="Zhang J."/>
            <person name="Zhou S."/>
            <person name="Dickman M.B."/>
            <person name="Schulze-Lefert P."/>
            <person name="Ver Loren van Themaat E."/>
            <person name="Ma L.-J."/>
            <person name="Vaillancourt L.J."/>
        </authorList>
    </citation>
    <scope>NUCLEOTIDE SEQUENCE [LARGE SCALE GENOMIC DNA]</scope>
    <source>
        <strain evidence="9">IMI 349063</strain>
    </source>
</reference>
<comment type="cofactor">
    <cofactor evidence="1 7">
        <name>heme</name>
        <dbReference type="ChEBI" id="CHEBI:30413"/>
    </cofactor>
</comment>
<feature type="binding site" description="axial binding residue" evidence="7">
    <location>
        <position position="391"/>
    </location>
    <ligand>
        <name>heme</name>
        <dbReference type="ChEBI" id="CHEBI:30413"/>
    </ligand>
    <ligandPart>
        <name>Fe</name>
        <dbReference type="ChEBI" id="CHEBI:18248"/>
    </ligandPart>
</feature>
<evidence type="ECO:0000256" key="3">
    <source>
        <dbReference type="ARBA" id="ARBA00022617"/>
    </source>
</evidence>
<dbReference type="VEuPathDB" id="FungiDB:CH63R_11199"/>
<evidence type="ECO:0000256" key="2">
    <source>
        <dbReference type="ARBA" id="ARBA00010617"/>
    </source>
</evidence>
<protein>
    <submittedName>
        <fullName evidence="8">Cytochrome P450</fullName>
    </submittedName>
</protein>
<dbReference type="InterPro" id="IPR036396">
    <property type="entry name" value="Cyt_P450_sf"/>
</dbReference>
<keyword evidence="6" id="KW-0560">Oxidoreductase</keyword>
<organism evidence="8 9">
    <name type="scientific">Colletotrichum higginsianum (strain IMI 349063)</name>
    <name type="common">Crucifer anthracnose fungus</name>
    <dbReference type="NCBI Taxonomy" id="759273"/>
    <lineage>
        <taxon>Eukaryota</taxon>
        <taxon>Fungi</taxon>
        <taxon>Dikarya</taxon>
        <taxon>Ascomycota</taxon>
        <taxon>Pezizomycotina</taxon>
        <taxon>Sordariomycetes</taxon>
        <taxon>Hypocreomycetidae</taxon>
        <taxon>Glomerellales</taxon>
        <taxon>Glomerellaceae</taxon>
        <taxon>Colletotrichum</taxon>
        <taxon>Colletotrichum destructivum species complex</taxon>
    </lineage>
</organism>
<evidence type="ECO:0000313" key="9">
    <source>
        <dbReference type="Proteomes" id="UP000007174"/>
    </source>
</evidence>
<keyword evidence="5 7" id="KW-0408">Iron</keyword>
<evidence type="ECO:0000256" key="1">
    <source>
        <dbReference type="ARBA" id="ARBA00001971"/>
    </source>
</evidence>
<dbReference type="InterPro" id="IPR050121">
    <property type="entry name" value="Cytochrome_P450_monoxygenase"/>
</dbReference>
<dbReference type="STRING" id="759273.H1VW55"/>
<proteinExistence type="inferred from homology"/>
<dbReference type="GO" id="GO:0005506">
    <property type="term" value="F:iron ion binding"/>
    <property type="evidence" value="ECO:0007669"/>
    <property type="project" value="InterPro"/>
</dbReference>
<dbReference type="GO" id="GO:0020037">
    <property type="term" value="F:heme binding"/>
    <property type="evidence" value="ECO:0007669"/>
    <property type="project" value="InterPro"/>
</dbReference>
<keyword evidence="3 7" id="KW-0349">Heme</keyword>
<dbReference type="EMBL" id="CACQ02006913">
    <property type="protein sequence ID" value="CCF44466.1"/>
    <property type="molecule type" value="Genomic_DNA"/>
</dbReference>
<dbReference type="PANTHER" id="PTHR24305">
    <property type="entry name" value="CYTOCHROME P450"/>
    <property type="match status" value="1"/>
</dbReference>
<comment type="similarity">
    <text evidence="2">Belongs to the cytochrome P450 family.</text>
</comment>
<dbReference type="HOGENOM" id="CLU_001570_5_11_1"/>
<evidence type="ECO:0000256" key="4">
    <source>
        <dbReference type="ARBA" id="ARBA00022723"/>
    </source>
</evidence>
<dbReference type="eggNOG" id="KOG0158">
    <property type="taxonomic scope" value="Eukaryota"/>
</dbReference>
<evidence type="ECO:0000256" key="7">
    <source>
        <dbReference type="PIRSR" id="PIRSR602403-1"/>
    </source>
</evidence>
<dbReference type="Proteomes" id="UP000007174">
    <property type="component" value="Unassembled WGS sequence"/>
</dbReference>
<evidence type="ECO:0000256" key="5">
    <source>
        <dbReference type="ARBA" id="ARBA00023004"/>
    </source>
</evidence>
<dbReference type="PANTHER" id="PTHR24305:SF166">
    <property type="entry name" value="CYTOCHROME P450 12A4, MITOCHONDRIAL-RELATED"/>
    <property type="match status" value="1"/>
</dbReference>
<accession>H1VW55</accession>
<gene>
    <name evidence="8" type="ORF">CH063_03337</name>
</gene>
<evidence type="ECO:0000256" key="6">
    <source>
        <dbReference type="ARBA" id="ARBA00023033"/>
    </source>
</evidence>
<keyword evidence="6" id="KW-0503">Monooxygenase</keyword>
<dbReference type="InterPro" id="IPR001128">
    <property type="entry name" value="Cyt_P450"/>
</dbReference>
<keyword evidence="4 7" id="KW-0479">Metal-binding</keyword>